<evidence type="ECO:0000259" key="5">
    <source>
        <dbReference type="Pfam" id="PF24517"/>
    </source>
</evidence>
<evidence type="ECO:0000256" key="3">
    <source>
        <dbReference type="ARBA" id="ARBA00022729"/>
    </source>
</evidence>
<evidence type="ECO:0000313" key="6">
    <source>
        <dbReference type="EMBL" id="GIP58123.1"/>
    </source>
</evidence>
<evidence type="ECO:0000259" key="4">
    <source>
        <dbReference type="Pfam" id="PF00754"/>
    </source>
</evidence>
<comment type="caution">
    <text evidence="6">The sequence shown here is derived from an EMBL/GenBank/DDBJ whole genome shotgun (WGS) entry which is preliminary data.</text>
</comment>
<dbReference type="EMBL" id="BOSM01000002">
    <property type="protein sequence ID" value="GIP58123.1"/>
    <property type="molecule type" value="Genomic_DNA"/>
</dbReference>
<feature type="domain" description="F5/8 type C" evidence="4">
    <location>
        <begin position="66"/>
        <end position="162"/>
    </location>
</feature>
<sequence>MFRIVEQTQAHMQQGYFSNSDIYVDGYGKLTLVNRNMQTNLALNKPYTKTLNAALTSSDVNNIMFTDGNKNSFFRYASTLQEDITVDLGSEMVIGGTQFFTGATTNTTQHYVEILISSDGNTFRSISKEGTGLNQQYVVLNAFTGVRARYVKFSLLKNTPGIITVSEGEIYAGHSYTGYREHIYDISSVGTLRTNNAFWMEETPYETSVIVETSISLDSGATWSTWQPLINGSSIQNVPLGTDISNGRLKVRATLSTNSINVPSFYNFNMYFDDIPKTDEKYIIIPRNAYSLNKITPEMASPNTPAPYVATGTGTAEPATPTAWKLFDGIKIGSVLSDTWRPYGIGTYAQIDLGSGNAKAISGYHLYKHSSSSGLRAFRIEGSFDGLSWETVDEQLFAIWSGNEFYHQLNSLKHNKLFRYYRLYMTTTERPYLWELELFELVDGNGYQIKSSLTVPYGTSLPSKLYIPPHNKATGYVDVRGVYRYDLPATVGIKVHNNLLCRINVPINNRASAIVKIVQQPTKTLSLSPIKDAFVRESTPKFNYGTEQDLYVGYNSKFNEKYRSFVEFDISALPADQIIKSAHFKLFHELEGTPVQKVEIYELDREWNERGITWDNQPLPISKIAELDVGNAGGYLVVDFTDIVKDWYEGNKKNNGFIIKLEDESEQYYKRFYSRESRNIPMLDIEYIDQTVYTYEKADLRNNHLLVRQNMDKSVAAKINVNQVWFRENIKSRVKIANMGVIDGTLAVKDPVIPSKINVRQFATDDLTAKLSVLIKGAGDIPSTMFVNRKFAFARLIVREKRVIGLTSKMVVRVKKDHDLQSIVAVKNPYLSARISVVKSEYLPGKIFVVGNGEKILPAKIFVQKSDFKDIAAHIRVFEKQLLPGTLFVKSGYLKARLSIPETEHLDLSSRIRVRVKWAADLKSRIVIDDPNGDSQGYVYIL</sequence>
<dbReference type="Pfam" id="PF00754">
    <property type="entry name" value="F5_F8_type_C"/>
    <property type="match status" value="1"/>
</dbReference>
<dbReference type="Gene3D" id="2.60.120.260">
    <property type="entry name" value="Galactose-binding domain-like"/>
    <property type="match status" value="2"/>
</dbReference>
<keyword evidence="2" id="KW-0964">Secreted</keyword>
<dbReference type="InterPro" id="IPR008979">
    <property type="entry name" value="Galactose-bd-like_sf"/>
</dbReference>
<proteinExistence type="predicted"/>
<keyword evidence="3" id="KW-0732">Signal</keyword>
<dbReference type="SUPFAM" id="SSF49785">
    <property type="entry name" value="Galactose-binding domain-like"/>
    <property type="match status" value="2"/>
</dbReference>
<dbReference type="Pfam" id="PF24517">
    <property type="entry name" value="CBM96"/>
    <property type="match status" value="1"/>
</dbReference>
<evidence type="ECO:0008006" key="8">
    <source>
        <dbReference type="Google" id="ProtNLM"/>
    </source>
</evidence>
<protein>
    <recommendedName>
        <fullName evidence="8">DNRLRE domain-containing protein</fullName>
    </recommendedName>
</protein>
<feature type="domain" description="Carbohydrate-binding module family 96" evidence="5">
    <location>
        <begin position="525"/>
        <end position="685"/>
    </location>
</feature>
<gene>
    <name evidence="6" type="ORF">J15TS10_19370</name>
</gene>
<dbReference type="Gene3D" id="2.60.120.970">
    <property type="match status" value="1"/>
</dbReference>
<organism evidence="6 7">
    <name type="scientific">Paenibacillus woosongensis</name>
    <dbReference type="NCBI Taxonomy" id="307580"/>
    <lineage>
        <taxon>Bacteria</taxon>
        <taxon>Bacillati</taxon>
        <taxon>Bacillota</taxon>
        <taxon>Bacilli</taxon>
        <taxon>Bacillales</taxon>
        <taxon>Paenibacillaceae</taxon>
        <taxon>Paenibacillus</taxon>
    </lineage>
</organism>
<dbReference type="NCBIfam" id="NF033679">
    <property type="entry name" value="DNRLRE_dom"/>
    <property type="match status" value="1"/>
</dbReference>
<dbReference type="InterPro" id="IPR055372">
    <property type="entry name" value="CBM96"/>
</dbReference>
<dbReference type="RefSeq" id="WP_213590560.1">
    <property type="nucleotide sequence ID" value="NZ_BOSM01000002.1"/>
</dbReference>
<evidence type="ECO:0000256" key="2">
    <source>
        <dbReference type="ARBA" id="ARBA00022525"/>
    </source>
</evidence>
<dbReference type="InterPro" id="IPR000421">
    <property type="entry name" value="FA58C"/>
</dbReference>
<dbReference type="Proteomes" id="UP000681290">
    <property type="component" value="Unassembled WGS sequence"/>
</dbReference>
<reference evidence="6 7" key="1">
    <citation type="submission" date="2021-03" db="EMBL/GenBank/DDBJ databases">
        <title>Antimicrobial resistance genes in bacteria isolated from Japanese honey, and their potential for conferring macrolide and lincosamide resistance in the American foulbrood pathogen Paenibacillus larvae.</title>
        <authorList>
            <person name="Okamoto M."/>
            <person name="Kumagai M."/>
            <person name="Kanamori H."/>
            <person name="Takamatsu D."/>
        </authorList>
    </citation>
    <scope>NUCLEOTIDE SEQUENCE [LARGE SCALE GENOMIC DNA]</scope>
    <source>
        <strain evidence="6 7">J15TS10</strain>
    </source>
</reference>
<name>A0ABQ4MQ79_9BACL</name>
<keyword evidence="7" id="KW-1185">Reference proteome</keyword>
<comment type="subcellular location">
    <subcellularLocation>
        <location evidence="1">Secreted</location>
    </subcellularLocation>
</comment>
<accession>A0ABQ4MQ79</accession>
<evidence type="ECO:0000256" key="1">
    <source>
        <dbReference type="ARBA" id="ARBA00004613"/>
    </source>
</evidence>
<evidence type="ECO:0000313" key="7">
    <source>
        <dbReference type="Proteomes" id="UP000681290"/>
    </source>
</evidence>